<feature type="compositionally biased region" description="Basic residues" evidence="1">
    <location>
        <begin position="123"/>
        <end position="132"/>
    </location>
</feature>
<name>N1QKE5_SPHMS</name>
<feature type="compositionally biased region" description="Basic and acidic residues" evidence="1">
    <location>
        <begin position="42"/>
        <end position="55"/>
    </location>
</feature>
<dbReference type="EMBL" id="KB456265">
    <property type="protein sequence ID" value="EMF11676.1"/>
    <property type="molecule type" value="Genomic_DNA"/>
</dbReference>
<feature type="compositionally biased region" description="Basic and acidic residues" evidence="1">
    <location>
        <begin position="74"/>
        <end position="100"/>
    </location>
</feature>
<dbReference type="OMA" id="PIIREHK"/>
<evidence type="ECO:0000313" key="3">
    <source>
        <dbReference type="EMBL" id="EMF11676.1"/>
    </source>
</evidence>
<organism evidence="3 4">
    <name type="scientific">Sphaerulina musiva (strain SO2202)</name>
    <name type="common">Poplar stem canker fungus</name>
    <name type="synonym">Septoria musiva</name>
    <dbReference type="NCBI Taxonomy" id="692275"/>
    <lineage>
        <taxon>Eukaryota</taxon>
        <taxon>Fungi</taxon>
        <taxon>Dikarya</taxon>
        <taxon>Ascomycota</taxon>
        <taxon>Pezizomycotina</taxon>
        <taxon>Dothideomycetes</taxon>
        <taxon>Dothideomycetidae</taxon>
        <taxon>Mycosphaerellales</taxon>
        <taxon>Mycosphaerellaceae</taxon>
        <taxon>Sphaerulina</taxon>
    </lineage>
</organism>
<accession>N1QKE5</accession>
<proteinExistence type="predicted"/>
<reference evidence="3 4" key="1">
    <citation type="journal article" date="2012" name="PLoS Pathog.">
        <title>Diverse lifestyles and strategies of plant pathogenesis encoded in the genomes of eighteen Dothideomycetes fungi.</title>
        <authorList>
            <person name="Ohm R.A."/>
            <person name="Feau N."/>
            <person name="Henrissat B."/>
            <person name="Schoch C.L."/>
            <person name="Horwitz B.A."/>
            <person name="Barry K.W."/>
            <person name="Condon B.J."/>
            <person name="Copeland A.C."/>
            <person name="Dhillon B."/>
            <person name="Glaser F."/>
            <person name="Hesse C.N."/>
            <person name="Kosti I."/>
            <person name="LaButti K."/>
            <person name="Lindquist E.A."/>
            <person name="Lucas S."/>
            <person name="Salamov A.A."/>
            <person name="Bradshaw R.E."/>
            <person name="Ciuffetti L."/>
            <person name="Hamelin R.C."/>
            <person name="Kema G.H.J."/>
            <person name="Lawrence C."/>
            <person name="Scott J.A."/>
            <person name="Spatafora J.W."/>
            <person name="Turgeon B.G."/>
            <person name="de Wit P.J.G.M."/>
            <person name="Zhong S."/>
            <person name="Goodwin S.B."/>
            <person name="Grigoriev I.V."/>
        </authorList>
    </citation>
    <scope>NUCLEOTIDE SEQUENCE [LARGE SCALE GENOMIC DNA]</scope>
    <source>
        <strain evidence="3 4">SO2202</strain>
    </source>
</reference>
<gene>
    <name evidence="3" type="ORF">SEPMUDRAFT_149595</name>
</gene>
<evidence type="ECO:0000259" key="2">
    <source>
        <dbReference type="Pfam" id="PF10338"/>
    </source>
</evidence>
<dbReference type="eggNOG" id="ENOG502SXGY">
    <property type="taxonomic scope" value="Eukaryota"/>
</dbReference>
<dbReference type="AlphaFoldDB" id="N1QKE5"/>
<dbReference type="HOGENOM" id="CLU_149452_0_0_1"/>
<feature type="region of interest" description="Disordered" evidence="1">
    <location>
        <begin position="40"/>
        <end position="132"/>
    </location>
</feature>
<dbReference type="GeneID" id="27902787"/>
<feature type="compositionally biased region" description="Low complexity" evidence="1">
    <location>
        <begin position="64"/>
        <end position="73"/>
    </location>
</feature>
<dbReference type="Proteomes" id="UP000016931">
    <property type="component" value="Unassembled WGS sequence"/>
</dbReference>
<protein>
    <recommendedName>
        <fullName evidence="2">DUF2423 domain-containing protein</fullName>
    </recommendedName>
</protein>
<dbReference type="PANTHER" id="PTHR28219:SF1">
    <property type="entry name" value="UPF0642 PROTEIN YBL028C"/>
    <property type="match status" value="1"/>
</dbReference>
<dbReference type="InterPro" id="IPR019434">
    <property type="entry name" value="DUF2423"/>
</dbReference>
<evidence type="ECO:0000313" key="4">
    <source>
        <dbReference type="Proteomes" id="UP000016931"/>
    </source>
</evidence>
<sequence length="132" mass="15038">MGKSSRSSAIKKNNQVLKRKVFGPVETARIERQNAKLLELAKAPKELVMEDKPEQPEDADKEATSTTTTTTTTKDNEMELDDAKPRKSKREVARLQEARKARQISKLRGSRSRPRNQKEFPAHKLKKKAGKR</sequence>
<keyword evidence="4" id="KW-1185">Reference proteome</keyword>
<evidence type="ECO:0000256" key="1">
    <source>
        <dbReference type="SAM" id="MobiDB-lite"/>
    </source>
</evidence>
<dbReference type="RefSeq" id="XP_016759797.1">
    <property type="nucleotide sequence ID" value="XM_016905650.1"/>
</dbReference>
<dbReference type="OrthoDB" id="4087970at2759"/>
<feature type="domain" description="DUF2423" evidence="2">
    <location>
        <begin position="1"/>
        <end position="44"/>
    </location>
</feature>
<dbReference type="Pfam" id="PF10338">
    <property type="entry name" value="YBL028C_N"/>
    <property type="match status" value="1"/>
</dbReference>
<dbReference type="PANTHER" id="PTHR28219">
    <property type="entry name" value="UPF0642 PROTEIN YBL028C"/>
    <property type="match status" value="1"/>
</dbReference>
<feature type="compositionally biased region" description="Basic residues" evidence="1">
    <location>
        <begin position="101"/>
        <end position="115"/>
    </location>
</feature>
<dbReference type="GO" id="GO:0030687">
    <property type="term" value="C:preribosome, large subunit precursor"/>
    <property type="evidence" value="ECO:0007669"/>
    <property type="project" value="TreeGrafter"/>
</dbReference>